<accession>A0A2Z6E3U4</accession>
<dbReference type="GO" id="GO:0009279">
    <property type="term" value="C:cell outer membrane"/>
    <property type="evidence" value="ECO:0007669"/>
    <property type="project" value="UniProtKB-SubCell"/>
</dbReference>
<keyword evidence="4 8" id="KW-0812">Transmembrane</keyword>
<dbReference type="Gene3D" id="2.170.130.10">
    <property type="entry name" value="TonB-dependent receptor, plug domain"/>
    <property type="match status" value="1"/>
</dbReference>
<dbReference type="Gene3D" id="2.40.170.20">
    <property type="entry name" value="TonB-dependent receptor, beta-barrel domain"/>
    <property type="match status" value="1"/>
</dbReference>
<evidence type="ECO:0000256" key="5">
    <source>
        <dbReference type="ARBA" id="ARBA00023077"/>
    </source>
</evidence>
<keyword evidence="15" id="KW-1185">Reference proteome</keyword>
<reference evidence="15" key="2">
    <citation type="submission" date="2018-06" db="EMBL/GenBank/DDBJ databases">
        <title>Genome sequence of Rhodanobacteraceae bacterium strain Dysh456.</title>
        <authorList>
            <person name="Fukui M."/>
        </authorList>
    </citation>
    <scope>NUCLEOTIDE SEQUENCE [LARGE SCALE GENOMIC DNA]</scope>
    <source>
        <strain evidence="15">Dysh456</strain>
    </source>
</reference>
<evidence type="ECO:0000256" key="10">
    <source>
        <dbReference type="SAM" id="MobiDB-lite"/>
    </source>
</evidence>
<evidence type="ECO:0000256" key="9">
    <source>
        <dbReference type="RuleBase" id="RU003357"/>
    </source>
</evidence>
<dbReference type="PANTHER" id="PTHR47234">
    <property type="match status" value="1"/>
</dbReference>
<evidence type="ECO:0000256" key="8">
    <source>
        <dbReference type="PROSITE-ProRule" id="PRU01360"/>
    </source>
</evidence>
<comment type="subcellular location">
    <subcellularLocation>
        <location evidence="1 8">Cell outer membrane</location>
        <topology evidence="1 8">Multi-pass membrane protein</topology>
    </subcellularLocation>
</comment>
<reference evidence="15" key="1">
    <citation type="submission" date="2018-04" db="EMBL/GenBank/DDBJ databases">
        <authorList>
            <person name="Watanabe M."/>
            <person name="Kojima H."/>
        </authorList>
    </citation>
    <scope>NUCLEOTIDE SEQUENCE [LARGE SCALE GENOMIC DNA]</scope>
    <source>
        <strain evidence="15">Dysh456</strain>
    </source>
</reference>
<evidence type="ECO:0000313" key="14">
    <source>
        <dbReference type="EMBL" id="BBD79454.1"/>
    </source>
</evidence>
<dbReference type="CDD" id="cd01347">
    <property type="entry name" value="ligand_gated_channel"/>
    <property type="match status" value="1"/>
</dbReference>
<evidence type="ECO:0000256" key="1">
    <source>
        <dbReference type="ARBA" id="ARBA00004571"/>
    </source>
</evidence>
<evidence type="ECO:0000256" key="11">
    <source>
        <dbReference type="SAM" id="SignalP"/>
    </source>
</evidence>
<evidence type="ECO:0000313" key="15">
    <source>
        <dbReference type="Proteomes" id="UP000270530"/>
    </source>
</evidence>
<keyword evidence="3 8" id="KW-1134">Transmembrane beta strand</keyword>
<dbReference type="AlphaFoldDB" id="A0A2Z6E3U4"/>
<evidence type="ECO:0000259" key="13">
    <source>
        <dbReference type="Pfam" id="PF07715"/>
    </source>
</evidence>
<keyword evidence="7 8" id="KW-0998">Cell outer membrane</keyword>
<dbReference type="InterPro" id="IPR000531">
    <property type="entry name" value="Beta-barrel_TonB"/>
</dbReference>
<evidence type="ECO:0000256" key="6">
    <source>
        <dbReference type="ARBA" id="ARBA00023136"/>
    </source>
</evidence>
<dbReference type="PANTHER" id="PTHR47234:SF3">
    <property type="entry name" value="SECRETIN_TONB SHORT N-TERMINAL DOMAIN-CONTAINING PROTEIN"/>
    <property type="match status" value="1"/>
</dbReference>
<feature type="region of interest" description="Disordered" evidence="10">
    <location>
        <begin position="249"/>
        <end position="268"/>
    </location>
</feature>
<dbReference type="Pfam" id="PF00593">
    <property type="entry name" value="TonB_dep_Rec_b-barrel"/>
    <property type="match status" value="1"/>
</dbReference>
<evidence type="ECO:0000259" key="12">
    <source>
        <dbReference type="Pfam" id="PF00593"/>
    </source>
</evidence>
<organism evidence="14 15">
    <name type="scientific">Aerosticca soli</name>
    <dbReference type="NCBI Taxonomy" id="2010829"/>
    <lineage>
        <taxon>Bacteria</taxon>
        <taxon>Pseudomonadati</taxon>
        <taxon>Pseudomonadota</taxon>
        <taxon>Gammaproteobacteria</taxon>
        <taxon>Lysobacterales</taxon>
        <taxon>Rhodanobacteraceae</taxon>
        <taxon>Aerosticca</taxon>
    </lineage>
</organism>
<dbReference type="InterPro" id="IPR012910">
    <property type="entry name" value="Plug_dom"/>
</dbReference>
<dbReference type="InterPro" id="IPR037066">
    <property type="entry name" value="Plug_dom_sf"/>
</dbReference>
<feature type="signal peptide" evidence="11">
    <location>
        <begin position="1"/>
        <end position="26"/>
    </location>
</feature>
<dbReference type="OrthoDB" id="9805434at2"/>
<keyword evidence="14" id="KW-0675">Receptor</keyword>
<feature type="chain" id="PRO_5016465873" evidence="11">
    <location>
        <begin position="27"/>
        <end position="805"/>
    </location>
</feature>
<protein>
    <submittedName>
        <fullName evidence="14">TonB-dependent receptor</fullName>
    </submittedName>
</protein>
<dbReference type="Proteomes" id="UP000270530">
    <property type="component" value="Chromosome"/>
</dbReference>
<feature type="domain" description="TonB-dependent receptor plug" evidence="13">
    <location>
        <begin position="60"/>
        <end position="180"/>
    </location>
</feature>
<comment type="similarity">
    <text evidence="8 9">Belongs to the TonB-dependent receptor family.</text>
</comment>
<dbReference type="EMBL" id="AP018560">
    <property type="protein sequence ID" value="BBD79454.1"/>
    <property type="molecule type" value="Genomic_DNA"/>
</dbReference>
<evidence type="ECO:0000256" key="2">
    <source>
        <dbReference type="ARBA" id="ARBA00022448"/>
    </source>
</evidence>
<keyword evidence="6 8" id="KW-0472">Membrane</keyword>
<sequence length="805" mass="87309">MSTRIARRRLTAAIVLSLIHATAARAGEPGADEASTQPKEIKQLQQVVVTGTRTTTRTVAESLSPIDVLTPKDLTATGSTDLSSALGKILPSLDFPRPAINDGNDALRPVTLRGLSPDDVLVLLDGKRYHTSALVNYNSGVGRGSAPVDLNSIPMSAIDHIEVLRDGAAAQYGSDAIAGVVNIVLKKGAGEGSNSITANGGVMDKGDGDQNGVDGSVGVWLGADGKGGKAPGWARLSWNYQNAMDTNRAENRDRSTTLPGAPNPGGIPYERYGDPAVKTYQALLDFGYNLTPGVELYGYINGSKRNVTSNGYYRAWDNYRNTTAIYPNGFLPQIVNHTNDVAAVLGLRGTTGNGWRWDVSADHGQNHLVFDIDHSLNINEWYSRGYTPTYFRAGRYRTKQDVVNVDMSKDLSWGFLPNPVTLAFGAQYMRDGYGIDAGDPDSYYFDPHATYSGGVYPGGSQVFPGVTPDIAGNWARHSKAAYADLETDLSSKLSAGIAARWEDYSDAGSTRSGKLSVRYQLTDSFALRGTASNGFRAPSLAQQYYSSVSTLIQNGHLAQIGTYRVSDPIAIALGAKPLGPEKSANYGLGAVWQPLEDFNATLDLYQIRIWNQILYSDQIPVSIPGSDVTGAQFFVNGATTRTRGADLILNYLWDLDRWGKLNLNTSGNYNKVKVLDISTPAFGRASAGLLTDATPRTKYVIGADWTLDAFSLHGNLTRYGAITRIGDTHEGDQRFSARWLLDLSASYLWDGFTFTVGADNLTNQYPTKVALNNQYDDRADGLQYSSLSPFGFNGRYWYAKVAYRF</sequence>
<dbReference type="PROSITE" id="PS52016">
    <property type="entry name" value="TONB_DEPENDENT_REC_3"/>
    <property type="match status" value="1"/>
</dbReference>
<dbReference type="InterPro" id="IPR036942">
    <property type="entry name" value="Beta-barrel_TonB_sf"/>
</dbReference>
<keyword evidence="5 9" id="KW-0798">TonB box</keyword>
<keyword evidence="2 8" id="KW-0813">Transport</keyword>
<dbReference type="SUPFAM" id="SSF56935">
    <property type="entry name" value="Porins"/>
    <property type="match status" value="1"/>
</dbReference>
<evidence type="ECO:0000256" key="3">
    <source>
        <dbReference type="ARBA" id="ARBA00022452"/>
    </source>
</evidence>
<keyword evidence="11" id="KW-0732">Signal</keyword>
<evidence type="ECO:0000256" key="7">
    <source>
        <dbReference type="ARBA" id="ARBA00023237"/>
    </source>
</evidence>
<feature type="domain" description="TonB-dependent receptor-like beta-barrel" evidence="12">
    <location>
        <begin position="285"/>
        <end position="761"/>
    </location>
</feature>
<dbReference type="InterPro" id="IPR039426">
    <property type="entry name" value="TonB-dep_rcpt-like"/>
</dbReference>
<dbReference type="KEGG" id="rbd:ALSL_0788"/>
<dbReference type="Pfam" id="PF07715">
    <property type="entry name" value="Plug"/>
    <property type="match status" value="1"/>
</dbReference>
<evidence type="ECO:0000256" key="4">
    <source>
        <dbReference type="ARBA" id="ARBA00022692"/>
    </source>
</evidence>
<gene>
    <name evidence="14" type="ORF">ALSL_0788</name>
</gene>
<proteinExistence type="inferred from homology"/>
<dbReference type="RefSeq" id="WP_126536609.1">
    <property type="nucleotide sequence ID" value="NZ_AP018560.1"/>
</dbReference>
<name>A0A2Z6E3U4_9GAMM</name>